<protein>
    <recommendedName>
        <fullName evidence="1">Glycosyltransferase 2-like domain-containing protein</fullName>
    </recommendedName>
</protein>
<dbReference type="EMBL" id="LBVW01000001">
    <property type="protein sequence ID" value="KKQ94562.1"/>
    <property type="molecule type" value="Genomic_DNA"/>
</dbReference>
<dbReference type="InterPro" id="IPR001173">
    <property type="entry name" value="Glyco_trans_2-like"/>
</dbReference>
<evidence type="ECO:0000259" key="1">
    <source>
        <dbReference type="Pfam" id="PF00535"/>
    </source>
</evidence>
<feature type="domain" description="Glycosyltransferase 2-like" evidence="1">
    <location>
        <begin position="5"/>
        <end position="105"/>
    </location>
</feature>
<comment type="caution">
    <text evidence="2">The sequence shown here is derived from an EMBL/GenBank/DDBJ whole genome shotgun (WGS) entry which is preliminary data.</text>
</comment>
<organism evidence="2 3">
    <name type="scientific">Candidatus Woesebacteria bacterium GW2011_GWB1_39_10b</name>
    <dbReference type="NCBI Taxonomy" id="1618573"/>
    <lineage>
        <taxon>Bacteria</taxon>
        <taxon>Candidatus Woeseibacteriota</taxon>
    </lineage>
</organism>
<dbReference type="InterPro" id="IPR029044">
    <property type="entry name" value="Nucleotide-diphossugar_trans"/>
</dbReference>
<reference evidence="2 3" key="1">
    <citation type="journal article" date="2015" name="Nature">
        <title>rRNA introns, odd ribosomes, and small enigmatic genomes across a large radiation of phyla.</title>
        <authorList>
            <person name="Brown C.T."/>
            <person name="Hug L.A."/>
            <person name="Thomas B.C."/>
            <person name="Sharon I."/>
            <person name="Castelle C.J."/>
            <person name="Singh A."/>
            <person name="Wilkins M.J."/>
            <person name="Williams K.H."/>
            <person name="Banfield J.F."/>
        </authorList>
    </citation>
    <scope>NUCLEOTIDE SEQUENCE [LARGE SCALE GENOMIC DNA]</scope>
</reference>
<name>A0A0G0LU58_9BACT</name>
<accession>A0A0G0LU58</accession>
<dbReference type="Pfam" id="PF00535">
    <property type="entry name" value="Glycos_transf_2"/>
    <property type="match status" value="1"/>
</dbReference>
<dbReference type="STRING" id="1618573.UT19_C0001G0099"/>
<gene>
    <name evidence="2" type="ORF">UT19_C0001G0099</name>
</gene>
<dbReference type="Gene3D" id="3.90.550.10">
    <property type="entry name" value="Spore Coat Polysaccharide Biosynthesis Protein SpsA, Chain A"/>
    <property type="match status" value="1"/>
</dbReference>
<proteinExistence type="predicted"/>
<dbReference type="AlphaFoldDB" id="A0A0G0LU58"/>
<sequence length="614" mass="70532">MADLSILIPARNEMFLTRTIEDILENIEGDTEIIAVLDGSWADPPIPQHERVTVIYNPQSIGQRAATNQAAKLSKAKYVMKCDAHCAFDKGFDIKMLEAIKGHDNWTMVPIMKNLHAFDWVCPDGHRRYQGPSGPCKECGKETVRDILWQPKRSPNSVSYCFDSTPHFQYFGDWAKRPEGQGEITETMSLQGSCWMLTRDKYWELGVCDENFGGWGSQGIEVAVKTWLSGGSVMVNKKTWYAHMFRTQGGDFGFPYPISGKDQEKAKSYARDLFFNNNWPKQVRPLSWLVERFWPVKGWTEEDLKKLKANTFRFSNKTDVKPAESEPQYEVKSRSVRILADWYRDEPGENGTIQGIVYDAADQVGMPEATEPVASSIENDGPTKGLIYYSDCTLDEKIATTVRDQLLSISQEKGIPIVSATLKKMDFGVKNIHFPSLKKGYPAMFKQIVAALEHSTAQIIFFCEHDVLYHPTHFDFTPPDKNTFYYNQNVWFLRTTDGHALHYDVNQLSGLAGYREALLTHFRERYEKIEKEGFSRRMGFEPMTHNRINWKNVFKMETWKSLYPNIDIRHAGNVTGQRWKKGEFRNQNLLKGWIESDSEIPGWGKTVNLIKNIN</sequence>
<evidence type="ECO:0000313" key="2">
    <source>
        <dbReference type="EMBL" id="KKQ94562.1"/>
    </source>
</evidence>
<dbReference type="SUPFAM" id="SSF53448">
    <property type="entry name" value="Nucleotide-diphospho-sugar transferases"/>
    <property type="match status" value="1"/>
</dbReference>
<evidence type="ECO:0000313" key="3">
    <source>
        <dbReference type="Proteomes" id="UP000034932"/>
    </source>
</evidence>
<dbReference type="Proteomes" id="UP000034932">
    <property type="component" value="Unassembled WGS sequence"/>
</dbReference>